<dbReference type="EMBL" id="VSSQ01023548">
    <property type="protein sequence ID" value="MPM70566.1"/>
    <property type="molecule type" value="Genomic_DNA"/>
</dbReference>
<comment type="caution">
    <text evidence="1">The sequence shown here is derived from an EMBL/GenBank/DDBJ whole genome shotgun (WGS) entry which is preliminary data.</text>
</comment>
<evidence type="ECO:0000313" key="1">
    <source>
        <dbReference type="EMBL" id="MPM70566.1"/>
    </source>
</evidence>
<protein>
    <submittedName>
        <fullName evidence="1">Uncharacterized protein</fullName>
    </submittedName>
</protein>
<organism evidence="1">
    <name type="scientific">bioreactor metagenome</name>
    <dbReference type="NCBI Taxonomy" id="1076179"/>
    <lineage>
        <taxon>unclassified sequences</taxon>
        <taxon>metagenomes</taxon>
        <taxon>ecological metagenomes</taxon>
    </lineage>
</organism>
<accession>A0A645BYF9</accession>
<gene>
    <name evidence="1" type="ORF">SDC9_117521</name>
</gene>
<name>A0A645BYF9_9ZZZZ</name>
<sequence>MKLYKFNTGIVFLTHHCISEPFGRERFSNTWSPLQNQVLFISKQRLKHVETFFGHIHLPQKVFL</sequence>
<dbReference type="AlphaFoldDB" id="A0A645BYF9"/>
<reference evidence="1" key="1">
    <citation type="submission" date="2019-08" db="EMBL/GenBank/DDBJ databases">
        <authorList>
            <person name="Kucharzyk K."/>
            <person name="Murdoch R.W."/>
            <person name="Higgins S."/>
            <person name="Loffler F."/>
        </authorList>
    </citation>
    <scope>NUCLEOTIDE SEQUENCE</scope>
</reference>
<proteinExistence type="predicted"/>